<keyword evidence="3" id="KW-1185">Reference proteome</keyword>
<sequence length="417" mass="48362">MNLYTLADGLGGTHVTWDDIEEDMQRVFDTAVTFGPYKSIRDIGNGRGFMSRILLINPDWKNIDKDLPRTFIVKIVSQLAMIELTSDIAKNKNIENRFDSVEMKDALEVKQKQIHNVECTIYSHIKKLPKGTIPCPEIYYMQKFTENNPLKGYLIMEHIKDLKPVHVYQNIPAKALKKALRAIAALEAMSLKFTVEERNELTDKVFTELWSQMLSKDVLGNMMNVLRATASEENTERIDRVEKALPDIVDIEKADHLPEKLGMRRVFCHGDLWTANMLWKESNGEMSVAALIDFQTAHMGCPAYDLVRLFSSCLSGKDRRLHWEELVEDFYVYLEEEVSDMKMPYTLEQLKESYRQYFPLGGFMVVICIGPFFEALCKNPDEEHMKKGMEVVTEKTECLLDDILYYHERNKEIEEKN</sequence>
<organism evidence="2 3">
    <name type="scientific">Cylicocyclus nassatus</name>
    <name type="common">Nematode worm</name>
    <dbReference type="NCBI Taxonomy" id="53992"/>
    <lineage>
        <taxon>Eukaryota</taxon>
        <taxon>Metazoa</taxon>
        <taxon>Ecdysozoa</taxon>
        <taxon>Nematoda</taxon>
        <taxon>Chromadorea</taxon>
        <taxon>Rhabditida</taxon>
        <taxon>Rhabditina</taxon>
        <taxon>Rhabditomorpha</taxon>
        <taxon>Strongyloidea</taxon>
        <taxon>Strongylidae</taxon>
        <taxon>Cylicocyclus</taxon>
    </lineage>
</organism>
<dbReference type="SMART" id="SM00587">
    <property type="entry name" value="CHK"/>
    <property type="match status" value="1"/>
</dbReference>
<dbReference type="Proteomes" id="UP001176961">
    <property type="component" value="Unassembled WGS sequence"/>
</dbReference>
<dbReference type="EMBL" id="CATQJL010000001">
    <property type="protein sequence ID" value="CAJ0588412.1"/>
    <property type="molecule type" value="Genomic_DNA"/>
</dbReference>
<dbReference type="InterPro" id="IPR012877">
    <property type="entry name" value="Dhs-27"/>
</dbReference>
<accession>A0AA36GC63</accession>
<dbReference type="InterPro" id="IPR015897">
    <property type="entry name" value="CHK_kinase-like"/>
</dbReference>
<dbReference type="AlphaFoldDB" id="A0AA36GC63"/>
<proteinExistence type="predicted"/>
<dbReference type="PANTHER" id="PTHR23020">
    <property type="entry name" value="UNCHARACTERIZED NUCLEAR HORMONE RECEPTOR-RELATED"/>
    <property type="match status" value="1"/>
</dbReference>
<dbReference type="InterPro" id="IPR011009">
    <property type="entry name" value="Kinase-like_dom_sf"/>
</dbReference>
<reference evidence="2" key="1">
    <citation type="submission" date="2023-07" db="EMBL/GenBank/DDBJ databases">
        <authorList>
            <consortium name="CYATHOMIX"/>
        </authorList>
    </citation>
    <scope>NUCLEOTIDE SEQUENCE</scope>
    <source>
        <strain evidence="2">N/A</strain>
    </source>
</reference>
<dbReference type="Gene3D" id="3.90.1200.10">
    <property type="match status" value="1"/>
</dbReference>
<evidence type="ECO:0000313" key="3">
    <source>
        <dbReference type="Proteomes" id="UP001176961"/>
    </source>
</evidence>
<evidence type="ECO:0000313" key="2">
    <source>
        <dbReference type="EMBL" id="CAJ0588412.1"/>
    </source>
</evidence>
<name>A0AA36GC63_CYLNA</name>
<evidence type="ECO:0000259" key="1">
    <source>
        <dbReference type="SMART" id="SM00587"/>
    </source>
</evidence>
<dbReference type="InterPro" id="IPR052961">
    <property type="entry name" value="Oxido-Kinase-like_Enzymes"/>
</dbReference>
<protein>
    <recommendedName>
        <fullName evidence="1">CHK kinase-like domain-containing protein</fullName>
    </recommendedName>
</protein>
<comment type="caution">
    <text evidence="2">The sequence shown here is derived from an EMBL/GenBank/DDBJ whole genome shotgun (WGS) entry which is preliminary data.</text>
</comment>
<feature type="domain" description="CHK kinase-like" evidence="1">
    <location>
        <begin position="153"/>
        <end position="340"/>
    </location>
</feature>
<dbReference type="PANTHER" id="PTHR23020:SF8">
    <property type="entry name" value="CHK KINASE-LIKE DOMAIN-CONTAINING PROTEIN"/>
    <property type="match status" value="1"/>
</dbReference>
<dbReference type="SUPFAM" id="SSF56112">
    <property type="entry name" value="Protein kinase-like (PK-like)"/>
    <property type="match status" value="1"/>
</dbReference>
<gene>
    <name evidence="2" type="ORF">CYNAS_LOCUS395</name>
</gene>
<dbReference type="Pfam" id="PF07914">
    <property type="entry name" value="DUF1679"/>
    <property type="match status" value="1"/>
</dbReference>